<dbReference type="GO" id="GO:0005886">
    <property type="term" value="C:plasma membrane"/>
    <property type="evidence" value="ECO:0007669"/>
    <property type="project" value="UniProtKB-SubCell"/>
</dbReference>
<reference evidence="8" key="1">
    <citation type="submission" date="2015-08" db="EMBL/GenBank/DDBJ databases">
        <authorList>
            <person name="Babu N.S."/>
            <person name="Beckwith C.J."/>
            <person name="Beseler K.G."/>
            <person name="Brison A."/>
            <person name="Carone J.V."/>
            <person name="Caskin T.P."/>
            <person name="Diamond M."/>
            <person name="Durham M.E."/>
            <person name="Foxe J.M."/>
            <person name="Go M."/>
            <person name="Henderson B.A."/>
            <person name="Jones I.B."/>
            <person name="McGettigan J.A."/>
            <person name="Micheletti S.J."/>
            <person name="Nasrallah M.E."/>
            <person name="Ortiz D."/>
            <person name="Piller C.R."/>
            <person name="Privatt S.R."/>
            <person name="Schneider S.L."/>
            <person name="Sharp S."/>
            <person name="Smith T.C."/>
            <person name="Stanton J.D."/>
            <person name="Ullery H.E."/>
            <person name="Wilson R.J."/>
            <person name="Serrano M.G."/>
            <person name="Buck G."/>
            <person name="Lee V."/>
            <person name="Wang Y."/>
            <person name="Carvalho R."/>
            <person name="Voegtly L."/>
            <person name="Shi R."/>
            <person name="Duckworth R."/>
            <person name="Johnson A."/>
            <person name="Loviza R."/>
            <person name="Walstead R."/>
            <person name="Shah Z."/>
            <person name="Kiflezghi M."/>
            <person name="Wade K."/>
            <person name="Ball S.L."/>
            <person name="Bradley K.W."/>
            <person name="Asai D.J."/>
            <person name="Bowman C.A."/>
            <person name="Russell D.A."/>
            <person name="Pope W.H."/>
            <person name="Jacobs-Sera D."/>
            <person name="Hendrix R.W."/>
            <person name="Hatfull G.F."/>
        </authorList>
    </citation>
    <scope>NUCLEOTIDE SEQUENCE</scope>
</reference>
<evidence type="ECO:0000256" key="1">
    <source>
        <dbReference type="ARBA" id="ARBA00004413"/>
    </source>
</evidence>
<feature type="domain" description="Flagellar motor switch protein FliN-like C-terminal" evidence="7">
    <location>
        <begin position="176"/>
        <end position="247"/>
    </location>
</feature>
<evidence type="ECO:0000256" key="2">
    <source>
        <dbReference type="ARBA" id="ARBA00009226"/>
    </source>
</evidence>
<dbReference type="Gene3D" id="2.30.330.10">
    <property type="entry name" value="SpoA-like"/>
    <property type="match status" value="1"/>
</dbReference>
<keyword evidence="8" id="KW-0282">Flagellum</keyword>
<sequence length="252" mass="24925">MTTTPDLTRADLHTSVVSAAAAAAEVLPAPSPLEAGTPMSGDDWAGTGLAGAVVAELHLPGAPRIAVLVGPDLVEALAASPLGGLDLAAATQPALEAAAAAFGTGCGAAREVAVELVGSDLGTPFTAVPLLGGGLTAGALLVSDTAATAAASVRAAVQPEAVVAPSVRLPQRGIEMLHGVDMEVTVELGRTTMTVRDLLALSPGEVLELDRAAGSPADLLVNGRLIARGEVVVVDEDFGLRVTEIIDESAAG</sequence>
<dbReference type="GO" id="GO:0006935">
    <property type="term" value="P:chemotaxis"/>
    <property type="evidence" value="ECO:0007669"/>
    <property type="project" value="UniProtKB-KW"/>
</dbReference>
<dbReference type="AlphaFoldDB" id="A0A2P2CJL8"/>
<keyword evidence="4" id="KW-0145">Chemotaxis</keyword>
<dbReference type="InterPro" id="IPR036429">
    <property type="entry name" value="SpoA-like_sf"/>
</dbReference>
<evidence type="ECO:0000256" key="5">
    <source>
        <dbReference type="ARBA" id="ARBA00022779"/>
    </source>
</evidence>
<keyword evidence="6" id="KW-0472">Membrane</keyword>
<dbReference type="SUPFAM" id="SSF101801">
    <property type="entry name" value="Surface presentation of antigens (SPOA)"/>
    <property type="match status" value="1"/>
</dbReference>
<proteinExistence type="inferred from homology"/>
<dbReference type="InterPro" id="IPR012826">
    <property type="entry name" value="FliN"/>
</dbReference>
<evidence type="ECO:0000259" key="7">
    <source>
        <dbReference type="Pfam" id="PF01052"/>
    </source>
</evidence>
<evidence type="ECO:0000313" key="8">
    <source>
        <dbReference type="EMBL" id="CUR62140.1"/>
    </source>
</evidence>
<dbReference type="GO" id="GO:0003774">
    <property type="term" value="F:cytoskeletal motor activity"/>
    <property type="evidence" value="ECO:0007669"/>
    <property type="project" value="InterPro"/>
</dbReference>
<comment type="subcellular location">
    <subcellularLocation>
        <location evidence="1">Cell membrane</location>
        <topology evidence="1">Peripheral membrane protein</topology>
        <orientation evidence="1">Cytoplasmic side</orientation>
    </subcellularLocation>
</comment>
<dbReference type="EMBL" id="CZKB01000027">
    <property type="protein sequence ID" value="CUR62140.1"/>
    <property type="molecule type" value="Genomic_DNA"/>
</dbReference>
<organism evidence="8">
    <name type="scientific">metagenome</name>
    <dbReference type="NCBI Taxonomy" id="256318"/>
    <lineage>
        <taxon>unclassified sequences</taxon>
        <taxon>metagenomes</taxon>
    </lineage>
</organism>
<dbReference type="InterPro" id="IPR051469">
    <property type="entry name" value="FliN/MopA/SpaO"/>
</dbReference>
<dbReference type="InterPro" id="IPR001172">
    <property type="entry name" value="FliN_T3SS_HrcQb"/>
</dbReference>
<evidence type="ECO:0000256" key="4">
    <source>
        <dbReference type="ARBA" id="ARBA00022500"/>
    </source>
</evidence>
<comment type="similarity">
    <text evidence="2">Belongs to the FliN/MopA/SpaO family.</text>
</comment>
<dbReference type="PRINTS" id="PR00956">
    <property type="entry name" value="FLGMOTORFLIN"/>
</dbReference>
<name>A0A2P2CJL8_9ZZZZ</name>
<keyword evidence="8" id="KW-0969">Cilium</keyword>
<dbReference type="GO" id="GO:0071973">
    <property type="term" value="P:bacterial-type flagellum-dependent cell motility"/>
    <property type="evidence" value="ECO:0007669"/>
    <property type="project" value="InterPro"/>
</dbReference>
<evidence type="ECO:0000256" key="6">
    <source>
        <dbReference type="ARBA" id="ARBA00023136"/>
    </source>
</evidence>
<dbReference type="InterPro" id="IPR001543">
    <property type="entry name" value="FliN-like_C"/>
</dbReference>
<keyword evidence="8" id="KW-0966">Cell projection</keyword>
<protein>
    <submittedName>
        <fullName evidence="8">Flagellar motor switch/type III secretory pathway protein</fullName>
    </submittedName>
</protein>
<keyword evidence="5" id="KW-0283">Flagellar rotation</keyword>
<dbReference type="Pfam" id="PF01052">
    <property type="entry name" value="FliMN_C"/>
    <property type="match status" value="1"/>
</dbReference>
<accession>A0A2P2CJL8</accession>
<gene>
    <name evidence="8" type="primary">fliN</name>
    <name evidence="8" type="ORF">NOCA170086</name>
</gene>
<dbReference type="PANTHER" id="PTHR43484:SF1">
    <property type="entry name" value="FLAGELLAR MOTOR SWITCH PROTEIN FLIN"/>
    <property type="match status" value="1"/>
</dbReference>
<dbReference type="GO" id="GO:0009425">
    <property type="term" value="C:bacterial-type flagellum basal body"/>
    <property type="evidence" value="ECO:0007669"/>
    <property type="project" value="InterPro"/>
</dbReference>
<dbReference type="PANTHER" id="PTHR43484">
    <property type="match status" value="1"/>
</dbReference>
<dbReference type="NCBIfam" id="TIGR02480">
    <property type="entry name" value="fliN"/>
    <property type="match status" value="1"/>
</dbReference>
<evidence type="ECO:0000256" key="3">
    <source>
        <dbReference type="ARBA" id="ARBA00022475"/>
    </source>
</evidence>
<keyword evidence="3" id="KW-1003">Cell membrane</keyword>